<gene>
    <name evidence="1" type="ORF">AVEN_162340_1</name>
    <name evidence="2" type="ORF">AVEN_202708_1</name>
</gene>
<dbReference type="Proteomes" id="UP000499080">
    <property type="component" value="Unassembled WGS sequence"/>
</dbReference>
<evidence type="ECO:0000313" key="2">
    <source>
        <dbReference type="EMBL" id="GBM62075.1"/>
    </source>
</evidence>
<evidence type="ECO:0000313" key="3">
    <source>
        <dbReference type="Proteomes" id="UP000499080"/>
    </source>
</evidence>
<accession>A0A4Y2H9Q6</accession>
<keyword evidence="3" id="KW-1185">Reference proteome</keyword>
<comment type="caution">
    <text evidence="1">The sequence shown here is derived from an EMBL/GenBank/DDBJ whole genome shotgun (WGS) entry which is preliminary data.</text>
</comment>
<protein>
    <submittedName>
        <fullName evidence="1">Uncharacterized protein</fullName>
    </submittedName>
</protein>
<name>A0A4Y2H9Q6_ARAVE</name>
<proteinExistence type="predicted"/>
<feature type="non-terminal residue" evidence="1">
    <location>
        <position position="1"/>
    </location>
</feature>
<sequence length="82" mass="8811">SINSISIEASFNSSLILYVLTGPSWPSFKPSAWGRRASGSKSDLTEDQSYIGPVQPQIIHKGPIVLALLRCGSLKRSAVLVI</sequence>
<dbReference type="AlphaFoldDB" id="A0A4Y2H9Q6"/>
<dbReference type="EMBL" id="BGPR01180827">
    <property type="protein sequence ID" value="GBM62075.1"/>
    <property type="molecule type" value="Genomic_DNA"/>
</dbReference>
<dbReference type="EMBL" id="BGPR01180816">
    <property type="protein sequence ID" value="GBM62039.1"/>
    <property type="molecule type" value="Genomic_DNA"/>
</dbReference>
<organism evidence="1 3">
    <name type="scientific">Araneus ventricosus</name>
    <name type="common">Orbweaver spider</name>
    <name type="synonym">Epeira ventricosa</name>
    <dbReference type="NCBI Taxonomy" id="182803"/>
    <lineage>
        <taxon>Eukaryota</taxon>
        <taxon>Metazoa</taxon>
        <taxon>Ecdysozoa</taxon>
        <taxon>Arthropoda</taxon>
        <taxon>Chelicerata</taxon>
        <taxon>Arachnida</taxon>
        <taxon>Araneae</taxon>
        <taxon>Araneomorphae</taxon>
        <taxon>Entelegynae</taxon>
        <taxon>Araneoidea</taxon>
        <taxon>Araneidae</taxon>
        <taxon>Araneus</taxon>
    </lineage>
</organism>
<evidence type="ECO:0000313" key="1">
    <source>
        <dbReference type="EMBL" id="GBM62039.1"/>
    </source>
</evidence>
<reference evidence="1 3" key="1">
    <citation type="journal article" date="2019" name="Sci. Rep.">
        <title>Orb-weaving spider Araneus ventricosus genome elucidates the spidroin gene catalogue.</title>
        <authorList>
            <person name="Kono N."/>
            <person name="Nakamura H."/>
            <person name="Ohtoshi R."/>
            <person name="Moran D.A.P."/>
            <person name="Shinohara A."/>
            <person name="Yoshida Y."/>
            <person name="Fujiwara M."/>
            <person name="Mori M."/>
            <person name="Tomita M."/>
            <person name="Arakawa K."/>
        </authorList>
    </citation>
    <scope>NUCLEOTIDE SEQUENCE [LARGE SCALE GENOMIC DNA]</scope>
</reference>